<dbReference type="AlphaFoldDB" id="A0A9D1PRR7"/>
<keyword evidence="1" id="KW-0472">Membrane</keyword>
<evidence type="ECO:0000313" key="2">
    <source>
        <dbReference type="EMBL" id="HIV86323.1"/>
    </source>
</evidence>
<accession>A0A9D1PRR7</accession>
<protein>
    <submittedName>
        <fullName evidence="2">Sporulation protein YqfD</fullName>
    </submittedName>
</protein>
<dbReference type="PIRSF" id="PIRSF029895">
    <property type="entry name" value="SpoIV"/>
    <property type="match status" value="1"/>
</dbReference>
<keyword evidence="1" id="KW-1133">Transmembrane helix</keyword>
<reference evidence="2" key="2">
    <citation type="submission" date="2021-04" db="EMBL/GenBank/DDBJ databases">
        <authorList>
            <person name="Gilroy R."/>
        </authorList>
    </citation>
    <scope>NUCLEOTIDE SEQUENCE</scope>
    <source>
        <strain evidence="2">5790</strain>
    </source>
</reference>
<gene>
    <name evidence="2" type="primary">yqfD</name>
    <name evidence="2" type="ORF">H9900_05905</name>
</gene>
<dbReference type="EMBL" id="DXIJ01000123">
    <property type="protein sequence ID" value="HIV86323.1"/>
    <property type="molecule type" value="Genomic_DNA"/>
</dbReference>
<comment type="caution">
    <text evidence="2">The sequence shown here is derived from an EMBL/GenBank/DDBJ whole genome shotgun (WGS) entry which is preliminary data.</text>
</comment>
<feature type="transmembrane region" description="Helical" evidence="1">
    <location>
        <begin position="89"/>
        <end position="106"/>
    </location>
</feature>
<dbReference type="Proteomes" id="UP000824162">
    <property type="component" value="Unassembled WGS sequence"/>
</dbReference>
<organism evidence="2 3">
    <name type="scientific">Candidatus Monoglobus merdigallinarum</name>
    <dbReference type="NCBI Taxonomy" id="2838698"/>
    <lineage>
        <taxon>Bacteria</taxon>
        <taxon>Bacillati</taxon>
        <taxon>Bacillota</taxon>
        <taxon>Clostridia</taxon>
        <taxon>Monoglobales</taxon>
        <taxon>Monoglobaceae</taxon>
        <taxon>Monoglobus</taxon>
    </lineage>
</organism>
<evidence type="ECO:0000313" key="3">
    <source>
        <dbReference type="Proteomes" id="UP000824162"/>
    </source>
</evidence>
<name>A0A9D1PRR7_9FIRM</name>
<dbReference type="InterPro" id="IPR010690">
    <property type="entry name" value="YqfD"/>
</dbReference>
<keyword evidence="1" id="KW-0812">Transmembrane</keyword>
<dbReference type="Pfam" id="PF06898">
    <property type="entry name" value="YqfD"/>
    <property type="match status" value="1"/>
</dbReference>
<reference evidence="2" key="1">
    <citation type="journal article" date="2021" name="PeerJ">
        <title>Extensive microbial diversity within the chicken gut microbiome revealed by metagenomics and culture.</title>
        <authorList>
            <person name="Gilroy R."/>
            <person name="Ravi A."/>
            <person name="Getino M."/>
            <person name="Pursley I."/>
            <person name="Horton D.L."/>
            <person name="Alikhan N.F."/>
            <person name="Baker D."/>
            <person name="Gharbi K."/>
            <person name="Hall N."/>
            <person name="Watson M."/>
            <person name="Adriaenssens E.M."/>
            <person name="Foster-Nyarko E."/>
            <person name="Jarju S."/>
            <person name="Secka A."/>
            <person name="Antonio M."/>
            <person name="Oren A."/>
            <person name="Chaudhuri R.R."/>
            <person name="La Ragione R."/>
            <person name="Hildebrand F."/>
            <person name="Pallen M.J."/>
        </authorList>
    </citation>
    <scope>NUCLEOTIDE SEQUENCE</scope>
    <source>
        <strain evidence="2">5790</strain>
    </source>
</reference>
<proteinExistence type="predicted"/>
<dbReference type="NCBIfam" id="TIGR02876">
    <property type="entry name" value="spore_yqfD"/>
    <property type="match status" value="1"/>
</dbReference>
<sequence>MLFIRIVNYIRGYLNIKVSGGFTERFINICSHRGLQLWDICAEDGAFTAAMRVKDFFRVREIASVTRTKVRIIRRCGLYFTLKRYRHRWPAAAGVLLAVLIVYYTSSHIMGIDITGNSRIPTGQLLSELREVGVYVGGSISGLSADRIRNEMIINNDDIAWLGVNIRGSRVYIEITERIDIDSLPRLSDEPCNLVAAKDGVIARLEIKQGQTMVKKGDAVREGDVLASGIMDSVYGGFRTVHAYGDVIAQTEYVKTREYPLKYTEKEYSGEPKVRYGLNIMGKRLDIIPRTSDESSDEQCEDYTLKFSIFGHDIEVGAVKKTIREYTEVEKQSTVSETVKRGVSELTEEVEKEIPEGAEIVGKSSDHNILSGETVSVTVRYECHENIAKESIIDKSLIDKNQVLDYDIESGE</sequence>
<evidence type="ECO:0000256" key="1">
    <source>
        <dbReference type="SAM" id="Phobius"/>
    </source>
</evidence>